<evidence type="ECO:0000256" key="2">
    <source>
        <dbReference type="ARBA" id="ARBA00022448"/>
    </source>
</evidence>
<feature type="domain" description="ABC transporter" evidence="6">
    <location>
        <begin position="5"/>
        <end position="228"/>
    </location>
</feature>
<dbReference type="GO" id="GO:0005886">
    <property type="term" value="C:plasma membrane"/>
    <property type="evidence" value="ECO:0007669"/>
    <property type="project" value="UniProtKB-SubCell"/>
</dbReference>
<keyword evidence="8" id="KW-1185">Reference proteome</keyword>
<dbReference type="PANTHER" id="PTHR42711:SF17">
    <property type="entry name" value="ABC TRANSPORTER ATP-BINDING PROTEIN"/>
    <property type="match status" value="1"/>
</dbReference>
<dbReference type="GO" id="GO:0016887">
    <property type="term" value="F:ATP hydrolysis activity"/>
    <property type="evidence" value="ECO:0007669"/>
    <property type="project" value="InterPro"/>
</dbReference>
<gene>
    <name evidence="7" type="ORF">Cch02nite_04480</name>
</gene>
<dbReference type="EMBL" id="BONG01000001">
    <property type="protein sequence ID" value="GIF87004.1"/>
    <property type="molecule type" value="Genomic_DNA"/>
</dbReference>
<reference evidence="7 8" key="1">
    <citation type="submission" date="2021-01" db="EMBL/GenBank/DDBJ databases">
        <title>Whole genome shotgun sequence of Catellatospora chokoriensis NBRC 107358.</title>
        <authorList>
            <person name="Komaki H."/>
            <person name="Tamura T."/>
        </authorList>
    </citation>
    <scope>NUCLEOTIDE SEQUENCE [LARGE SCALE GENOMIC DNA]</scope>
    <source>
        <strain evidence="7 8">NBRC 107358</strain>
    </source>
</reference>
<dbReference type="Proteomes" id="UP000619293">
    <property type="component" value="Unassembled WGS sequence"/>
</dbReference>
<dbReference type="InterPro" id="IPR003439">
    <property type="entry name" value="ABC_transporter-like_ATP-bd"/>
</dbReference>
<protein>
    <submittedName>
        <fullName evidence="7">ABC transporter ATP-binding protein</fullName>
    </submittedName>
</protein>
<keyword evidence="3" id="KW-0547">Nucleotide-binding</keyword>
<comment type="caution">
    <text evidence="7">The sequence shown here is derived from an EMBL/GenBank/DDBJ whole genome shotgun (WGS) entry which is preliminary data.</text>
</comment>
<evidence type="ECO:0000256" key="3">
    <source>
        <dbReference type="ARBA" id="ARBA00022741"/>
    </source>
</evidence>
<comment type="subcellular location">
    <subcellularLocation>
        <location evidence="1">Cell membrane</location>
        <topology evidence="1">Peripheral membrane protein</topology>
    </subcellularLocation>
</comment>
<evidence type="ECO:0000313" key="8">
    <source>
        <dbReference type="Proteomes" id="UP000619293"/>
    </source>
</evidence>
<evidence type="ECO:0000313" key="7">
    <source>
        <dbReference type="EMBL" id="GIF87004.1"/>
    </source>
</evidence>
<dbReference type="PANTHER" id="PTHR42711">
    <property type="entry name" value="ABC TRANSPORTER ATP-BINDING PROTEIN"/>
    <property type="match status" value="1"/>
</dbReference>
<dbReference type="RefSeq" id="WP_191842332.1">
    <property type="nucleotide sequence ID" value="NZ_BAAALB010000021.1"/>
</dbReference>
<organism evidence="7 8">
    <name type="scientific">Catellatospora chokoriensis</name>
    <dbReference type="NCBI Taxonomy" id="310353"/>
    <lineage>
        <taxon>Bacteria</taxon>
        <taxon>Bacillati</taxon>
        <taxon>Actinomycetota</taxon>
        <taxon>Actinomycetes</taxon>
        <taxon>Micromonosporales</taxon>
        <taxon>Micromonosporaceae</taxon>
        <taxon>Catellatospora</taxon>
    </lineage>
</organism>
<dbReference type="InterPro" id="IPR027417">
    <property type="entry name" value="P-loop_NTPase"/>
</dbReference>
<dbReference type="GO" id="GO:0046677">
    <property type="term" value="P:response to antibiotic"/>
    <property type="evidence" value="ECO:0007669"/>
    <property type="project" value="UniProtKB-KW"/>
</dbReference>
<dbReference type="CDD" id="cd03230">
    <property type="entry name" value="ABC_DR_subfamily_A"/>
    <property type="match status" value="1"/>
</dbReference>
<evidence type="ECO:0000256" key="5">
    <source>
        <dbReference type="ARBA" id="ARBA00023251"/>
    </source>
</evidence>
<dbReference type="Pfam" id="PF00005">
    <property type="entry name" value="ABC_tran"/>
    <property type="match status" value="1"/>
</dbReference>
<sequence>MTEAVRLQAVAKDYGPVRAVDGIDLSIARGQTVALLGPNGAGKSTTINMLLGLLEPTSGTVRVFGGSPTEAVRAGKVGAMLQESGFAANATVRELVELARALYRDPLPTAQILATADLADLAGRRLDKLSGGQTQRVRFAFALAGNPELLVLDEPTAALDVESRQAFWAAMRRYAATGRTVLFATHYLEEADDFADRVIVIARGRVVADGSGADIKQLTGGRTVSFDRAGTDLDVLRRLPGVVEAEQRGERALLRCDDSDRTVRALLADGHAWRNLEITGAGLEEAFLSLTASAGKE</sequence>
<dbReference type="GO" id="GO:0005524">
    <property type="term" value="F:ATP binding"/>
    <property type="evidence" value="ECO:0007669"/>
    <property type="project" value="UniProtKB-KW"/>
</dbReference>
<accession>A0A8J3K096</accession>
<dbReference type="Gene3D" id="3.40.50.300">
    <property type="entry name" value="P-loop containing nucleotide triphosphate hydrolases"/>
    <property type="match status" value="1"/>
</dbReference>
<proteinExistence type="predicted"/>
<dbReference type="SUPFAM" id="SSF52540">
    <property type="entry name" value="P-loop containing nucleoside triphosphate hydrolases"/>
    <property type="match status" value="1"/>
</dbReference>
<evidence type="ECO:0000256" key="1">
    <source>
        <dbReference type="ARBA" id="ARBA00004202"/>
    </source>
</evidence>
<evidence type="ECO:0000256" key="4">
    <source>
        <dbReference type="ARBA" id="ARBA00022840"/>
    </source>
</evidence>
<dbReference type="SMART" id="SM00382">
    <property type="entry name" value="AAA"/>
    <property type="match status" value="1"/>
</dbReference>
<keyword evidence="2" id="KW-0813">Transport</keyword>
<keyword evidence="5" id="KW-0046">Antibiotic resistance</keyword>
<dbReference type="AlphaFoldDB" id="A0A8J3K096"/>
<keyword evidence="4 7" id="KW-0067">ATP-binding</keyword>
<evidence type="ECO:0000259" key="6">
    <source>
        <dbReference type="PROSITE" id="PS50893"/>
    </source>
</evidence>
<dbReference type="PROSITE" id="PS50893">
    <property type="entry name" value="ABC_TRANSPORTER_2"/>
    <property type="match status" value="1"/>
</dbReference>
<dbReference type="InterPro" id="IPR003593">
    <property type="entry name" value="AAA+_ATPase"/>
</dbReference>
<dbReference type="InterPro" id="IPR050763">
    <property type="entry name" value="ABC_transporter_ATP-binding"/>
</dbReference>
<name>A0A8J3K096_9ACTN</name>